<dbReference type="InterPro" id="IPR053183">
    <property type="entry name" value="ASL1"/>
</dbReference>
<dbReference type="RefSeq" id="WP_075010020.1">
    <property type="nucleotide sequence ID" value="NZ_FOAP01000021.1"/>
</dbReference>
<keyword evidence="1" id="KW-0732">Signal</keyword>
<feature type="domain" description="F5/8 type C" evidence="2">
    <location>
        <begin position="278"/>
        <end position="416"/>
    </location>
</feature>
<dbReference type="InterPro" id="IPR017853">
    <property type="entry name" value="GH"/>
</dbReference>
<name>A0A1H8AK18_STIAU</name>
<dbReference type="InterPro" id="IPR008979">
    <property type="entry name" value="Galactose-bd-like_sf"/>
</dbReference>
<dbReference type="OrthoDB" id="9809583at2"/>
<feature type="chain" id="PRO_5010325587" evidence="1">
    <location>
        <begin position="23"/>
        <end position="416"/>
    </location>
</feature>
<evidence type="ECO:0000259" key="2">
    <source>
        <dbReference type="PROSITE" id="PS50022"/>
    </source>
</evidence>
<dbReference type="InterPro" id="IPR000421">
    <property type="entry name" value="FA58C"/>
</dbReference>
<protein>
    <submittedName>
        <fullName evidence="3">F5/8 type C domain-containing protein</fullName>
    </submittedName>
</protein>
<dbReference type="SUPFAM" id="SSF49785">
    <property type="entry name" value="Galactose-binding domain-like"/>
    <property type="match status" value="1"/>
</dbReference>
<evidence type="ECO:0000313" key="4">
    <source>
        <dbReference type="Proteomes" id="UP000182719"/>
    </source>
</evidence>
<dbReference type="Pfam" id="PF11790">
    <property type="entry name" value="Glyco_hydro_cc"/>
    <property type="match status" value="1"/>
</dbReference>
<sequence>MKQFLVLAALLLAGAPAREAHAQMQPQATKSAKRGIAYGYHSAADMTALSAGISWWYNWAPQPESTAAGVAPTVGVTFSPMVWGGTPNADTLSAQIPAGAQYLLGFNEPNFKSQANKTPKQAAALWPVLEEVARRKNLKLVAPAVNYCGDCVTEDGVTFTDPVVYLDAFFKACTNCKVDYIAVHWYACDVSALSWYIGLFKKYNKPIWLTEFACGDRPHNEITLAVQKKYMTDAVNYLENEPAVFRYSWFSGRNGEIPNINLLGNSGQLTELGQLYVSLPTATPPTTDPNKHVPVAAMASSSEGAGTVAGNAIDGSLSTRWSSAFSDPQYLMVDYGATKTFNRVKIQWEAAYGKEYQVQTSANGSTWTTLYSTSTSDGGVDDLTGLNGSGRYLRIYGTKRNTQYGYSIFEVEAYGG</sequence>
<evidence type="ECO:0000313" key="3">
    <source>
        <dbReference type="EMBL" id="SEM71070.1"/>
    </source>
</evidence>
<dbReference type="PROSITE" id="PS50022">
    <property type="entry name" value="FA58C_3"/>
    <property type="match status" value="1"/>
</dbReference>
<gene>
    <name evidence="3" type="ORF">SAMN05444354_121104</name>
</gene>
<dbReference type="PANTHER" id="PTHR34154">
    <property type="entry name" value="ALKALI-SENSITIVE LINKAGE PROTEIN 1"/>
    <property type="match status" value="1"/>
</dbReference>
<dbReference type="SUPFAM" id="SSF51445">
    <property type="entry name" value="(Trans)glycosidases"/>
    <property type="match status" value="1"/>
</dbReference>
<proteinExistence type="predicted"/>
<accession>A0A1H8AK18</accession>
<feature type="signal peptide" evidence="1">
    <location>
        <begin position="1"/>
        <end position="22"/>
    </location>
</feature>
<dbReference type="Pfam" id="PF00754">
    <property type="entry name" value="F5_F8_type_C"/>
    <property type="match status" value="1"/>
</dbReference>
<evidence type="ECO:0000256" key="1">
    <source>
        <dbReference type="SAM" id="SignalP"/>
    </source>
</evidence>
<dbReference type="Gene3D" id="3.20.20.80">
    <property type="entry name" value="Glycosidases"/>
    <property type="match status" value="1"/>
</dbReference>
<dbReference type="InterPro" id="IPR024655">
    <property type="entry name" value="Asl1_glyco_hydro_catalytic"/>
</dbReference>
<dbReference type="Gene3D" id="2.60.120.260">
    <property type="entry name" value="Galactose-binding domain-like"/>
    <property type="match status" value="1"/>
</dbReference>
<keyword evidence="4" id="KW-1185">Reference proteome</keyword>
<dbReference type="Proteomes" id="UP000182719">
    <property type="component" value="Unassembled WGS sequence"/>
</dbReference>
<reference evidence="4" key="1">
    <citation type="submission" date="2016-10" db="EMBL/GenBank/DDBJ databases">
        <authorList>
            <person name="Varghese N."/>
            <person name="Submissions S."/>
        </authorList>
    </citation>
    <scope>NUCLEOTIDE SEQUENCE [LARGE SCALE GENOMIC DNA]</scope>
    <source>
        <strain evidence="4">DSM 17044</strain>
    </source>
</reference>
<dbReference type="PANTHER" id="PTHR34154:SF3">
    <property type="entry name" value="ALKALI-SENSITIVE LINKAGE PROTEIN 1"/>
    <property type="match status" value="1"/>
</dbReference>
<organism evidence="3 4">
    <name type="scientific">Stigmatella aurantiaca</name>
    <dbReference type="NCBI Taxonomy" id="41"/>
    <lineage>
        <taxon>Bacteria</taxon>
        <taxon>Pseudomonadati</taxon>
        <taxon>Myxococcota</taxon>
        <taxon>Myxococcia</taxon>
        <taxon>Myxococcales</taxon>
        <taxon>Cystobacterineae</taxon>
        <taxon>Archangiaceae</taxon>
        <taxon>Stigmatella</taxon>
    </lineage>
</organism>
<dbReference type="GO" id="GO:0071966">
    <property type="term" value="P:fungal-type cell wall polysaccharide metabolic process"/>
    <property type="evidence" value="ECO:0007669"/>
    <property type="project" value="TreeGrafter"/>
</dbReference>
<dbReference type="AlphaFoldDB" id="A0A1H8AK18"/>
<dbReference type="EMBL" id="FOAP01000021">
    <property type="protein sequence ID" value="SEM71070.1"/>
    <property type="molecule type" value="Genomic_DNA"/>
</dbReference>